<evidence type="ECO:0000313" key="3">
    <source>
        <dbReference type="EMBL" id="RUL47472.1"/>
    </source>
</evidence>
<organism evidence="3 4">
    <name type="scientific">Lysinibacillus antri</name>
    <dbReference type="NCBI Taxonomy" id="2498145"/>
    <lineage>
        <taxon>Bacteria</taxon>
        <taxon>Bacillati</taxon>
        <taxon>Bacillota</taxon>
        <taxon>Bacilli</taxon>
        <taxon>Bacillales</taxon>
        <taxon>Bacillaceae</taxon>
        <taxon>Lysinibacillus</taxon>
    </lineage>
</organism>
<dbReference type="AlphaFoldDB" id="A0A3S0QMY7"/>
<feature type="transmembrane region" description="Helical" evidence="2">
    <location>
        <begin position="6"/>
        <end position="24"/>
    </location>
</feature>
<dbReference type="Pfam" id="PF12732">
    <property type="entry name" value="YtxH"/>
    <property type="match status" value="1"/>
</dbReference>
<accession>A0A3S0QMY7</accession>
<keyword evidence="2" id="KW-0472">Membrane</keyword>
<dbReference type="Proteomes" id="UP000287910">
    <property type="component" value="Unassembled WGS sequence"/>
</dbReference>
<feature type="coiled-coil region" evidence="1">
    <location>
        <begin position="94"/>
        <end position="121"/>
    </location>
</feature>
<protein>
    <submittedName>
        <fullName evidence="3">YtxH domain-containing protein</fullName>
    </submittedName>
</protein>
<evidence type="ECO:0000256" key="1">
    <source>
        <dbReference type="SAM" id="Coils"/>
    </source>
</evidence>
<dbReference type="InterPro" id="IPR024623">
    <property type="entry name" value="YtxH"/>
</dbReference>
<proteinExistence type="predicted"/>
<dbReference type="PANTHER" id="PTHR35792">
    <property type="entry name" value="GENERAL STRESS PROTEIN"/>
    <property type="match status" value="1"/>
</dbReference>
<reference evidence="3 4" key="1">
    <citation type="submission" date="2018-12" db="EMBL/GenBank/DDBJ databases">
        <title>Lysinibacillus antri sp. nov., isolated from a cave soil.</title>
        <authorList>
            <person name="Narsing Rao M.P."/>
            <person name="Zhang H."/>
            <person name="Dong Z.-Y."/>
            <person name="Niu X.-K."/>
            <person name="Zhang K."/>
            <person name="Fang B.-Z."/>
            <person name="Kang Y.-Q."/>
            <person name="Xiao M."/>
            <person name="Li W.-J."/>
        </authorList>
    </citation>
    <scope>NUCLEOTIDE SEQUENCE [LARGE SCALE GENOMIC DNA]</scope>
    <source>
        <strain evidence="3 4">SYSU K30002</strain>
    </source>
</reference>
<keyword evidence="2" id="KW-0812">Transmembrane</keyword>
<dbReference type="EMBL" id="RYYR01000037">
    <property type="protein sequence ID" value="RUL47472.1"/>
    <property type="molecule type" value="Genomic_DNA"/>
</dbReference>
<sequence>MRAKPFLIGLSTGIIGGITTILLTTPQSGQQLRSNIALNTKKAKANLVEIAKHTSNLKDATFTLKNEVQNNIPKVIHELKDSVSNFKQTIEPDAVKLKEELEGLQNSIAKIENNLSEINNKKSDPPQIQ</sequence>
<evidence type="ECO:0000256" key="2">
    <source>
        <dbReference type="SAM" id="Phobius"/>
    </source>
</evidence>
<keyword evidence="1" id="KW-0175">Coiled coil</keyword>
<gene>
    <name evidence="3" type="ORF">EK386_17935</name>
</gene>
<dbReference type="PANTHER" id="PTHR35792:SF3">
    <property type="entry name" value="IG HYPOTHETICAL 17707"/>
    <property type="match status" value="1"/>
</dbReference>
<name>A0A3S0QMY7_9BACI</name>
<evidence type="ECO:0000313" key="4">
    <source>
        <dbReference type="Proteomes" id="UP000287910"/>
    </source>
</evidence>
<keyword evidence="2" id="KW-1133">Transmembrane helix</keyword>
<comment type="caution">
    <text evidence="3">The sequence shown here is derived from an EMBL/GenBank/DDBJ whole genome shotgun (WGS) entry which is preliminary data.</text>
</comment>
<dbReference type="RefSeq" id="WP_126660555.1">
    <property type="nucleotide sequence ID" value="NZ_RYYR01000037.1"/>
</dbReference>
<keyword evidence="4" id="KW-1185">Reference proteome</keyword>
<dbReference type="InterPro" id="IPR052928">
    <property type="entry name" value="Desiccation-related_membrane"/>
</dbReference>